<evidence type="ECO:0000313" key="3">
    <source>
        <dbReference type="Proteomes" id="UP001278500"/>
    </source>
</evidence>
<feature type="compositionally biased region" description="Polar residues" evidence="1">
    <location>
        <begin position="32"/>
        <end position="41"/>
    </location>
</feature>
<dbReference type="RefSeq" id="XP_062680111.1">
    <property type="nucleotide sequence ID" value="XM_062825616.1"/>
</dbReference>
<gene>
    <name evidence="2" type="ORF">B0H65DRAFT_443170</name>
</gene>
<keyword evidence="3" id="KW-1185">Reference proteome</keyword>
<name>A0AAE0JCK8_9PEZI</name>
<reference evidence="2" key="2">
    <citation type="submission" date="2023-06" db="EMBL/GenBank/DDBJ databases">
        <authorList>
            <consortium name="Lawrence Berkeley National Laboratory"/>
            <person name="Haridas S."/>
            <person name="Hensen N."/>
            <person name="Bonometti L."/>
            <person name="Westerberg I."/>
            <person name="Brannstrom I.O."/>
            <person name="Guillou S."/>
            <person name="Cros-Aarteil S."/>
            <person name="Calhoun S."/>
            <person name="Kuo A."/>
            <person name="Mondo S."/>
            <person name="Pangilinan J."/>
            <person name="Riley R."/>
            <person name="Labutti K."/>
            <person name="Andreopoulos B."/>
            <person name="Lipzen A."/>
            <person name="Chen C."/>
            <person name="Yanf M."/>
            <person name="Daum C."/>
            <person name="Ng V."/>
            <person name="Clum A."/>
            <person name="Steindorff A."/>
            <person name="Ohm R."/>
            <person name="Martin F."/>
            <person name="Silar P."/>
            <person name="Natvig D."/>
            <person name="Lalanne C."/>
            <person name="Gautier V."/>
            <person name="Ament-Velasquez S.L."/>
            <person name="Kruys A."/>
            <person name="Hutchinson M.I."/>
            <person name="Powell A.J."/>
            <person name="Barry K."/>
            <person name="Miller A.N."/>
            <person name="Grigoriev I.V."/>
            <person name="Debuchy R."/>
            <person name="Gladieux P."/>
            <person name="Thoren M.H."/>
            <person name="Johannesson H."/>
        </authorList>
    </citation>
    <scope>NUCLEOTIDE SEQUENCE</scope>
    <source>
        <strain evidence="2">CBS 560.94</strain>
    </source>
</reference>
<reference evidence="2" key="1">
    <citation type="journal article" date="2023" name="Mol. Phylogenet. Evol.">
        <title>Genome-scale phylogeny and comparative genomics of the fungal order Sordariales.</title>
        <authorList>
            <person name="Hensen N."/>
            <person name="Bonometti L."/>
            <person name="Westerberg I."/>
            <person name="Brannstrom I.O."/>
            <person name="Guillou S."/>
            <person name="Cros-Aarteil S."/>
            <person name="Calhoun S."/>
            <person name="Haridas S."/>
            <person name="Kuo A."/>
            <person name="Mondo S."/>
            <person name="Pangilinan J."/>
            <person name="Riley R."/>
            <person name="LaButti K."/>
            <person name="Andreopoulos B."/>
            <person name="Lipzen A."/>
            <person name="Chen C."/>
            <person name="Yan M."/>
            <person name="Daum C."/>
            <person name="Ng V."/>
            <person name="Clum A."/>
            <person name="Steindorff A."/>
            <person name="Ohm R.A."/>
            <person name="Martin F."/>
            <person name="Silar P."/>
            <person name="Natvig D.O."/>
            <person name="Lalanne C."/>
            <person name="Gautier V."/>
            <person name="Ament-Velasquez S.L."/>
            <person name="Kruys A."/>
            <person name="Hutchinson M.I."/>
            <person name="Powell A.J."/>
            <person name="Barry K."/>
            <person name="Miller A.N."/>
            <person name="Grigoriev I.V."/>
            <person name="Debuchy R."/>
            <person name="Gladieux P."/>
            <person name="Hiltunen Thoren M."/>
            <person name="Johannesson H."/>
        </authorList>
    </citation>
    <scope>NUCLEOTIDE SEQUENCE</scope>
    <source>
        <strain evidence="2">CBS 560.94</strain>
    </source>
</reference>
<organism evidence="2 3">
    <name type="scientific">Neurospora tetraspora</name>
    <dbReference type="NCBI Taxonomy" id="94610"/>
    <lineage>
        <taxon>Eukaryota</taxon>
        <taxon>Fungi</taxon>
        <taxon>Dikarya</taxon>
        <taxon>Ascomycota</taxon>
        <taxon>Pezizomycotina</taxon>
        <taxon>Sordariomycetes</taxon>
        <taxon>Sordariomycetidae</taxon>
        <taxon>Sordariales</taxon>
        <taxon>Sordariaceae</taxon>
        <taxon>Neurospora</taxon>
    </lineage>
</organism>
<dbReference type="GeneID" id="87862770"/>
<dbReference type="Proteomes" id="UP001278500">
    <property type="component" value="Unassembled WGS sequence"/>
</dbReference>
<feature type="compositionally biased region" description="Polar residues" evidence="1">
    <location>
        <begin position="49"/>
        <end position="62"/>
    </location>
</feature>
<evidence type="ECO:0000256" key="1">
    <source>
        <dbReference type="SAM" id="MobiDB-lite"/>
    </source>
</evidence>
<evidence type="ECO:0008006" key="4">
    <source>
        <dbReference type="Google" id="ProtNLM"/>
    </source>
</evidence>
<comment type="caution">
    <text evidence="2">The sequence shown here is derived from an EMBL/GenBank/DDBJ whole genome shotgun (WGS) entry which is preliminary data.</text>
</comment>
<dbReference type="EMBL" id="JAUEPP010000005">
    <property type="protein sequence ID" value="KAK3342318.1"/>
    <property type="molecule type" value="Genomic_DNA"/>
</dbReference>
<feature type="region of interest" description="Disordered" evidence="1">
    <location>
        <begin position="22"/>
        <end position="100"/>
    </location>
</feature>
<accession>A0AAE0JCK8</accession>
<evidence type="ECO:0000313" key="2">
    <source>
        <dbReference type="EMBL" id="KAK3342318.1"/>
    </source>
</evidence>
<protein>
    <recommendedName>
        <fullName evidence="4">DUF676 domain-containing protein</fullName>
    </recommendedName>
</protein>
<dbReference type="AlphaFoldDB" id="A0AAE0JCK8"/>
<sequence length="135" mass="14823">MIQESRDLVVLGLPKPNEVEALRRCGSRKKSGSNVHTTSENRSFEVESLGSSLTSVSQGTETSHGEAASTKASQRSISVRSRQRLHKDDQDTIRGPLGLRQIHSSPEPLVDLIFVHGLRGGSIKTWRKGLDQSCF</sequence>
<proteinExistence type="predicted"/>